<evidence type="ECO:0000256" key="7">
    <source>
        <dbReference type="SAM" id="Phobius"/>
    </source>
</evidence>
<evidence type="ECO:0000256" key="5">
    <source>
        <dbReference type="ARBA" id="ARBA00022989"/>
    </source>
</evidence>
<reference evidence="10 11" key="1">
    <citation type="submission" date="2017-02" db="EMBL/GenBank/DDBJ databases">
        <title>The new phylogeny of genus Mycobacterium.</title>
        <authorList>
            <person name="Tortoli E."/>
            <person name="Trovato A."/>
            <person name="Cirillo D.M."/>
        </authorList>
    </citation>
    <scope>NUCLEOTIDE SEQUENCE [LARGE SCALE GENOMIC DNA]</scope>
    <source>
        <strain evidence="10 11">DSM 45578</strain>
    </source>
</reference>
<proteinExistence type="inferred from homology"/>
<keyword evidence="5 7" id="KW-1133">Transmembrane helix</keyword>
<dbReference type="Pfam" id="PF11203">
    <property type="entry name" value="EccE"/>
    <property type="match status" value="1"/>
</dbReference>
<feature type="transmembrane region" description="Helical" evidence="7">
    <location>
        <begin position="28"/>
        <end position="46"/>
    </location>
</feature>
<dbReference type="OrthoDB" id="4760969at2"/>
<feature type="domain" description="Type VII secretion system protein EccE" evidence="9">
    <location>
        <begin position="118"/>
        <end position="200"/>
    </location>
</feature>
<comment type="similarity">
    <text evidence="2">Belongs to the EccE family.</text>
</comment>
<organism evidence="10 11">
    <name type="scientific">Mycolicibacterium bacteremicum</name>
    <name type="common">Mycobacterium bacteremicum</name>
    <dbReference type="NCBI Taxonomy" id="564198"/>
    <lineage>
        <taxon>Bacteria</taxon>
        <taxon>Bacillati</taxon>
        <taxon>Actinomycetota</taxon>
        <taxon>Actinomycetes</taxon>
        <taxon>Mycobacteriales</taxon>
        <taxon>Mycobacteriaceae</taxon>
        <taxon>Mycolicibacterium</taxon>
    </lineage>
</organism>
<evidence type="ECO:0000313" key="10">
    <source>
        <dbReference type="EMBL" id="ORA06062.1"/>
    </source>
</evidence>
<comment type="subcellular location">
    <subcellularLocation>
        <location evidence="1">Cell membrane</location>
    </subcellularLocation>
</comment>
<dbReference type="EMBL" id="MVHJ01000004">
    <property type="protein sequence ID" value="ORA06062.1"/>
    <property type="molecule type" value="Genomic_DNA"/>
</dbReference>
<dbReference type="Proteomes" id="UP000192366">
    <property type="component" value="Unassembled WGS sequence"/>
</dbReference>
<keyword evidence="8" id="KW-0732">Signal</keyword>
<evidence type="ECO:0000256" key="1">
    <source>
        <dbReference type="ARBA" id="ARBA00004236"/>
    </source>
</evidence>
<evidence type="ECO:0000256" key="2">
    <source>
        <dbReference type="ARBA" id="ARBA00007759"/>
    </source>
</evidence>
<evidence type="ECO:0000256" key="8">
    <source>
        <dbReference type="SAM" id="SignalP"/>
    </source>
</evidence>
<dbReference type="InterPro" id="IPR050051">
    <property type="entry name" value="EccE_dom"/>
</dbReference>
<keyword evidence="4 7" id="KW-0812">Transmembrane</keyword>
<name>A0A1W9Z1K9_MYCBA</name>
<keyword evidence="3" id="KW-1003">Cell membrane</keyword>
<sequence>MTTRLALALLFIVAAALAYPYQDTTRQWVLGVSIAVVIALFAWWRGEFATTKLARRWAIWRGNHGGTRRSSSGDTATVVLAVEDPLDDELPVALIAGYADRYGLRLDKVRITSRETTGQSSHWISLTLDAAQNLPALQARSASIPVQETAETVGRRLADHLREGGWTVMAVQQAPRPVSETAKETWRALADESGHLTAYRIPVDALPATLAAVRAHPCEERWTAVEFGCDTVTAVAALRTAERPAGAPPVAGLATLGGRQRSTLDALDPFSAHRLPGHQPAGTLADQVRWPSVV</sequence>
<evidence type="ECO:0000313" key="11">
    <source>
        <dbReference type="Proteomes" id="UP000192366"/>
    </source>
</evidence>
<dbReference type="InterPro" id="IPR021368">
    <property type="entry name" value="T7SS_EccE"/>
</dbReference>
<protein>
    <submittedName>
        <fullName evidence="10">Type VII secretion protein EccE</fullName>
    </submittedName>
</protein>
<feature type="chain" id="PRO_5038444484" evidence="8">
    <location>
        <begin position="19"/>
        <end position="294"/>
    </location>
</feature>
<dbReference type="STRING" id="564198.BST17_06935"/>
<dbReference type="GO" id="GO:0005886">
    <property type="term" value="C:plasma membrane"/>
    <property type="evidence" value="ECO:0007669"/>
    <property type="project" value="UniProtKB-SubCell"/>
</dbReference>
<evidence type="ECO:0000256" key="3">
    <source>
        <dbReference type="ARBA" id="ARBA00022475"/>
    </source>
</evidence>
<dbReference type="NCBIfam" id="TIGR03923">
    <property type="entry name" value="T7SS_EccE"/>
    <property type="match status" value="1"/>
</dbReference>
<dbReference type="AlphaFoldDB" id="A0A1W9Z1K9"/>
<evidence type="ECO:0000259" key="9">
    <source>
        <dbReference type="Pfam" id="PF11203"/>
    </source>
</evidence>
<accession>A0A1W9Z1K9</accession>
<comment type="caution">
    <text evidence="10">The sequence shown here is derived from an EMBL/GenBank/DDBJ whole genome shotgun (WGS) entry which is preliminary data.</text>
</comment>
<evidence type="ECO:0000256" key="4">
    <source>
        <dbReference type="ARBA" id="ARBA00022692"/>
    </source>
</evidence>
<gene>
    <name evidence="10" type="ORF">BST17_06935</name>
</gene>
<dbReference type="RefSeq" id="WP_083056460.1">
    <property type="nucleotide sequence ID" value="NZ_JACKVM010000008.1"/>
</dbReference>
<keyword evidence="11" id="KW-1185">Reference proteome</keyword>
<feature type="signal peptide" evidence="8">
    <location>
        <begin position="1"/>
        <end position="18"/>
    </location>
</feature>
<evidence type="ECO:0000256" key="6">
    <source>
        <dbReference type="ARBA" id="ARBA00023136"/>
    </source>
</evidence>
<keyword evidence="6 7" id="KW-0472">Membrane</keyword>